<organism evidence="1 2">
    <name type="scientific">Dufourea novaeangliae</name>
    <name type="common">Sweat bee</name>
    <dbReference type="NCBI Taxonomy" id="178035"/>
    <lineage>
        <taxon>Eukaryota</taxon>
        <taxon>Metazoa</taxon>
        <taxon>Ecdysozoa</taxon>
        <taxon>Arthropoda</taxon>
        <taxon>Hexapoda</taxon>
        <taxon>Insecta</taxon>
        <taxon>Pterygota</taxon>
        <taxon>Neoptera</taxon>
        <taxon>Endopterygota</taxon>
        <taxon>Hymenoptera</taxon>
        <taxon>Apocrita</taxon>
        <taxon>Aculeata</taxon>
        <taxon>Apoidea</taxon>
        <taxon>Anthophila</taxon>
        <taxon>Halictidae</taxon>
        <taxon>Rophitinae</taxon>
        <taxon>Dufourea</taxon>
    </lineage>
</organism>
<accession>A0A154P118</accession>
<dbReference type="GO" id="GO:0008168">
    <property type="term" value="F:methyltransferase activity"/>
    <property type="evidence" value="ECO:0007669"/>
    <property type="project" value="UniProtKB-KW"/>
</dbReference>
<dbReference type="PANTHER" id="PTHR46060:SF3">
    <property type="entry name" value="PROTEIN GVQW3"/>
    <property type="match status" value="1"/>
</dbReference>
<dbReference type="PANTHER" id="PTHR46060">
    <property type="entry name" value="MARINER MOS1 TRANSPOSASE-LIKE PROTEIN"/>
    <property type="match status" value="1"/>
</dbReference>
<dbReference type="GO" id="GO:0003676">
    <property type="term" value="F:nucleic acid binding"/>
    <property type="evidence" value="ECO:0007669"/>
    <property type="project" value="InterPro"/>
</dbReference>
<keyword evidence="1" id="KW-0489">Methyltransferase</keyword>
<keyword evidence="1" id="KW-0808">Transferase</keyword>
<name>A0A154P118_DUFNO</name>
<dbReference type="GO" id="GO:0032259">
    <property type="term" value="P:methylation"/>
    <property type="evidence" value="ECO:0007669"/>
    <property type="project" value="UniProtKB-KW"/>
</dbReference>
<gene>
    <name evidence="1" type="ORF">WN55_04487</name>
</gene>
<dbReference type="InterPro" id="IPR052709">
    <property type="entry name" value="Transposase-MT_Hybrid"/>
</dbReference>
<dbReference type="STRING" id="178035.A0A154P118"/>
<dbReference type="Gene3D" id="3.30.420.10">
    <property type="entry name" value="Ribonuclease H-like superfamily/Ribonuclease H"/>
    <property type="match status" value="1"/>
</dbReference>
<dbReference type="Proteomes" id="UP000076502">
    <property type="component" value="Unassembled WGS sequence"/>
</dbReference>
<proteinExistence type="predicted"/>
<dbReference type="AlphaFoldDB" id="A0A154P118"/>
<reference evidence="1 2" key="1">
    <citation type="submission" date="2015-07" db="EMBL/GenBank/DDBJ databases">
        <title>The genome of Dufourea novaeangliae.</title>
        <authorList>
            <person name="Pan H."/>
            <person name="Kapheim K."/>
        </authorList>
    </citation>
    <scope>NUCLEOTIDE SEQUENCE [LARGE SCALE GENOMIC DNA]</scope>
    <source>
        <strain evidence="1">0120121106</strain>
        <tissue evidence="1">Whole body</tissue>
    </source>
</reference>
<evidence type="ECO:0000313" key="2">
    <source>
        <dbReference type="Proteomes" id="UP000076502"/>
    </source>
</evidence>
<keyword evidence="2" id="KW-1185">Reference proteome</keyword>
<evidence type="ECO:0000313" key="1">
    <source>
        <dbReference type="EMBL" id="KZC05547.1"/>
    </source>
</evidence>
<dbReference type="InterPro" id="IPR036397">
    <property type="entry name" value="RNaseH_sf"/>
</dbReference>
<protein>
    <submittedName>
        <fullName evidence="1">Histone-lysine N-methyltransferase SETMAR</fullName>
    </submittedName>
</protein>
<dbReference type="EMBL" id="KQ434796">
    <property type="protein sequence ID" value="KZC05547.1"/>
    <property type="molecule type" value="Genomic_DNA"/>
</dbReference>
<sequence length="114" mass="13371">METAKKINAAFGPGTTNQTVHFWYKRFDEGDIKLTIRPKRLGVQLLHDNTRPHCAKVTREQLEKLGWSIVTHPLYSLDITHMDYHFFRALKRHLIARRLTTMPSSKIIWVTSEI</sequence>